<organism evidence="2 3">
    <name type="scientific">Jatrophihabitans cynanchi</name>
    <dbReference type="NCBI Taxonomy" id="2944128"/>
    <lineage>
        <taxon>Bacteria</taxon>
        <taxon>Bacillati</taxon>
        <taxon>Actinomycetota</taxon>
        <taxon>Actinomycetes</taxon>
        <taxon>Jatrophihabitantales</taxon>
        <taxon>Jatrophihabitantaceae</taxon>
        <taxon>Jatrophihabitans</taxon>
    </lineage>
</organism>
<proteinExistence type="predicted"/>
<dbReference type="InterPro" id="IPR036390">
    <property type="entry name" value="WH_DNA-bd_sf"/>
</dbReference>
<sequence>MAGSAADAAEVLEGQAEVVDAVLAASRVFVAVASNALAGLTPEVTLPQFRALVLLEARGAMTVAELAGELGVAPSTASRMCERLVTKKLVRRAVDRADRRRMRLTLHAAGHELIAASTKRRKQQIARLIKTIPATERLQLSAALRMLVDAAESSGHGSTPRAT</sequence>
<keyword evidence="3" id="KW-1185">Reference proteome</keyword>
<name>A0ABY7K6N6_9ACTN</name>
<dbReference type="Proteomes" id="UP001164693">
    <property type="component" value="Chromosome"/>
</dbReference>
<gene>
    <name evidence="2" type="ORF">M6B22_10470</name>
</gene>
<evidence type="ECO:0000313" key="2">
    <source>
        <dbReference type="EMBL" id="WAX59162.1"/>
    </source>
</evidence>
<dbReference type="Pfam" id="PF12802">
    <property type="entry name" value="MarR_2"/>
    <property type="match status" value="1"/>
</dbReference>
<protein>
    <submittedName>
        <fullName evidence="2">MarR family winged helix-turn-helix transcriptional regulator</fullName>
    </submittedName>
</protein>
<dbReference type="SMART" id="SM00347">
    <property type="entry name" value="HTH_MARR"/>
    <property type="match status" value="1"/>
</dbReference>
<dbReference type="PANTHER" id="PTHR33164">
    <property type="entry name" value="TRANSCRIPTIONAL REGULATOR, MARR FAMILY"/>
    <property type="match status" value="1"/>
</dbReference>
<dbReference type="SUPFAM" id="SSF46785">
    <property type="entry name" value="Winged helix' DNA-binding domain"/>
    <property type="match status" value="1"/>
</dbReference>
<accession>A0ABY7K6N6</accession>
<evidence type="ECO:0000259" key="1">
    <source>
        <dbReference type="PROSITE" id="PS50995"/>
    </source>
</evidence>
<dbReference type="InterPro" id="IPR036388">
    <property type="entry name" value="WH-like_DNA-bd_sf"/>
</dbReference>
<dbReference type="InterPro" id="IPR039422">
    <property type="entry name" value="MarR/SlyA-like"/>
</dbReference>
<dbReference type="InterPro" id="IPR000835">
    <property type="entry name" value="HTH_MarR-typ"/>
</dbReference>
<dbReference type="RefSeq" id="WP_269445703.1">
    <property type="nucleotide sequence ID" value="NZ_CP097463.1"/>
</dbReference>
<dbReference type="PANTHER" id="PTHR33164:SF94">
    <property type="entry name" value="TRANSCRIPTIONAL REGULATORY PROTEIN-RELATED"/>
    <property type="match status" value="1"/>
</dbReference>
<reference evidence="2" key="1">
    <citation type="submission" date="2022-05" db="EMBL/GenBank/DDBJ databases">
        <title>Jatrophihabitans sp. SB3-54 whole genome sequence.</title>
        <authorList>
            <person name="Suh M.K."/>
            <person name="Eom M.K."/>
            <person name="Kim J.S."/>
            <person name="Kim H.S."/>
            <person name="Do H.E."/>
            <person name="Shin Y.K."/>
            <person name="Lee J.-S."/>
        </authorList>
    </citation>
    <scope>NUCLEOTIDE SEQUENCE</scope>
    <source>
        <strain evidence="2">SB3-54</strain>
    </source>
</reference>
<feature type="domain" description="HTH marR-type" evidence="1">
    <location>
        <begin position="15"/>
        <end position="149"/>
    </location>
</feature>
<dbReference type="PRINTS" id="PR00598">
    <property type="entry name" value="HTHMARR"/>
</dbReference>
<dbReference type="PROSITE" id="PS50995">
    <property type="entry name" value="HTH_MARR_2"/>
    <property type="match status" value="1"/>
</dbReference>
<dbReference type="EMBL" id="CP097463">
    <property type="protein sequence ID" value="WAX59162.1"/>
    <property type="molecule type" value="Genomic_DNA"/>
</dbReference>
<evidence type="ECO:0000313" key="3">
    <source>
        <dbReference type="Proteomes" id="UP001164693"/>
    </source>
</evidence>
<dbReference type="Gene3D" id="1.10.10.10">
    <property type="entry name" value="Winged helix-like DNA-binding domain superfamily/Winged helix DNA-binding domain"/>
    <property type="match status" value="1"/>
</dbReference>